<accession>A0A916WC03</accession>
<dbReference type="InterPro" id="IPR000873">
    <property type="entry name" value="AMP-dep_synth/lig_dom"/>
</dbReference>
<dbReference type="SUPFAM" id="SSF56801">
    <property type="entry name" value="Acetyl-CoA synthetase-like"/>
    <property type="match status" value="1"/>
</dbReference>
<evidence type="ECO:0000313" key="4">
    <source>
        <dbReference type="Proteomes" id="UP000620596"/>
    </source>
</evidence>
<keyword evidence="1" id="KW-0436">Ligase</keyword>
<dbReference type="EMBL" id="BMIG01000001">
    <property type="protein sequence ID" value="GGA87100.1"/>
    <property type="molecule type" value="Genomic_DNA"/>
</dbReference>
<dbReference type="Pfam" id="PF00501">
    <property type="entry name" value="AMP-binding"/>
    <property type="match status" value="1"/>
</dbReference>
<dbReference type="Gene3D" id="3.30.300.30">
    <property type="match status" value="1"/>
</dbReference>
<dbReference type="AlphaFoldDB" id="A0A916WC03"/>
<dbReference type="PANTHER" id="PTHR43767:SF8">
    <property type="entry name" value="LONG-CHAIN-FATTY-ACID--COA LIGASE"/>
    <property type="match status" value="1"/>
</dbReference>
<evidence type="ECO:0000259" key="2">
    <source>
        <dbReference type="Pfam" id="PF00501"/>
    </source>
</evidence>
<dbReference type="InterPro" id="IPR045851">
    <property type="entry name" value="AMP-bd_C_sf"/>
</dbReference>
<dbReference type="GO" id="GO:0016874">
    <property type="term" value="F:ligase activity"/>
    <property type="evidence" value="ECO:0007669"/>
    <property type="project" value="UniProtKB-KW"/>
</dbReference>
<dbReference type="Proteomes" id="UP000620596">
    <property type="component" value="Unassembled WGS sequence"/>
</dbReference>
<dbReference type="InterPro" id="IPR042099">
    <property type="entry name" value="ANL_N_sf"/>
</dbReference>
<feature type="domain" description="AMP-dependent synthetase/ligase" evidence="2">
    <location>
        <begin position="15"/>
        <end position="305"/>
    </location>
</feature>
<reference evidence="3" key="2">
    <citation type="submission" date="2020-09" db="EMBL/GenBank/DDBJ databases">
        <authorList>
            <person name="Sun Q."/>
            <person name="Zhou Y."/>
        </authorList>
    </citation>
    <scope>NUCLEOTIDE SEQUENCE</scope>
    <source>
        <strain evidence="3">CGMCC 1.15322</strain>
    </source>
</reference>
<proteinExistence type="predicted"/>
<name>A0A916WC03_9BURK</name>
<keyword evidence="4" id="KW-1185">Reference proteome</keyword>
<comment type="caution">
    <text evidence="3">The sequence shown here is derived from an EMBL/GenBank/DDBJ whole genome shotgun (WGS) entry which is preliminary data.</text>
</comment>
<evidence type="ECO:0000313" key="3">
    <source>
        <dbReference type="EMBL" id="GGA87100.1"/>
    </source>
</evidence>
<organism evidence="3 4">
    <name type="scientific">Polaromonas eurypsychrophila</name>
    <dbReference type="NCBI Taxonomy" id="1614635"/>
    <lineage>
        <taxon>Bacteria</taxon>
        <taxon>Pseudomonadati</taxon>
        <taxon>Pseudomonadota</taxon>
        <taxon>Betaproteobacteria</taxon>
        <taxon>Burkholderiales</taxon>
        <taxon>Comamonadaceae</taxon>
        <taxon>Polaromonas</taxon>
    </lineage>
</organism>
<dbReference type="PANTHER" id="PTHR43767">
    <property type="entry name" value="LONG-CHAIN-FATTY-ACID--COA LIGASE"/>
    <property type="match status" value="1"/>
</dbReference>
<dbReference type="InterPro" id="IPR050237">
    <property type="entry name" value="ATP-dep_AMP-bd_enzyme"/>
</dbReference>
<reference evidence="3" key="1">
    <citation type="journal article" date="2014" name="Int. J. Syst. Evol. Microbiol.">
        <title>Complete genome sequence of Corynebacterium casei LMG S-19264T (=DSM 44701T), isolated from a smear-ripened cheese.</title>
        <authorList>
            <consortium name="US DOE Joint Genome Institute (JGI-PGF)"/>
            <person name="Walter F."/>
            <person name="Albersmeier A."/>
            <person name="Kalinowski J."/>
            <person name="Ruckert C."/>
        </authorList>
    </citation>
    <scope>NUCLEOTIDE SEQUENCE</scope>
    <source>
        <strain evidence="3">CGMCC 1.15322</strain>
    </source>
</reference>
<sequence length="467" mass="50466">MPVTNFALISHDHGDNIVAWRHGQRISVRQFLADVRQLAAALPAGGHMLNACSDRYHFTVGLGAALLTRKVSLLPPTHTPEMICQLQALAPDVFCLADAPHAIDLPGFVYHDAFTRGPADADADEACEIPLIPGNQPVADVFTSGSTGLPQPHRKTWGSLVHSARAEALRLGVDLNLDQKKRRPYSIVGTVPPQHMFGFESTVLLALQSGAALQAGQPFYPADIVSALQAVPRPRLLVTTPVHLRVLLSSGISLPALDLVLSATAPMPPALAQSCEAQFSAPLFEIYGSTETGQIASRRSAQTDQWELFPLVTLTPHDERMWACGGHVEQVMPMNDVLESIDNHRFFLHGRLSDLINIAGKRNSLDYLNHQLLSIEGVQDGAFFMPDDSDHEAVVRLMAFVVAPGMSTATLQAALKKRIDTTFLPRPLVLLDALPRNSTGKLPREALRALAESQRAPACPKGGPDAG</sequence>
<gene>
    <name evidence="3" type="ORF">GCM10011496_04710</name>
</gene>
<dbReference type="Gene3D" id="3.40.50.12780">
    <property type="entry name" value="N-terminal domain of ligase-like"/>
    <property type="match status" value="1"/>
</dbReference>
<protein>
    <submittedName>
        <fullName evidence="3">AMP-ligase</fullName>
    </submittedName>
</protein>
<evidence type="ECO:0000256" key="1">
    <source>
        <dbReference type="ARBA" id="ARBA00022598"/>
    </source>
</evidence>